<dbReference type="EMBL" id="CAEZUE010000032">
    <property type="protein sequence ID" value="CAB4588198.1"/>
    <property type="molecule type" value="Genomic_DNA"/>
</dbReference>
<keyword evidence="3" id="KW-0812">Transmembrane</keyword>
<feature type="transmembrane region" description="Helical" evidence="3">
    <location>
        <begin position="127"/>
        <end position="151"/>
    </location>
</feature>
<evidence type="ECO:0000256" key="3">
    <source>
        <dbReference type="SAM" id="Phobius"/>
    </source>
</evidence>
<proteinExistence type="predicted"/>
<reference evidence="4" key="1">
    <citation type="submission" date="2020-05" db="EMBL/GenBank/DDBJ databases">
        <authorList>
            <person name="Chiriac C."/>
            <person name="Salcher M."/>
            <person name="Ghai R."/>
            <person name="Kavagutti S V."/>
        </authorList>
    </citation>
    <scope>NUCLEOTIDE SEQUENCE</scope>
</reference>
<sequence>MAFRDRLPRFREPSRATNPDKQSLRGLVTHRAKHMATRVKLHSKKLATRATHHAKHMSTRVTQVASKFPGSVVSFITRSGKAIASGVRRIPGRTVRSVKRLPAAFSDGRRAVVASARNFSAKTVDRIIGVVGEVLMTAGVFVLLFLGWHVWYNDVVSGIAQNNAGSELSDKWDNVPLSVPEFDRHPGDSAGARLEPEPPITASPALNTRFATLIVPRFGETFERAIAHGIDPKKVLNVRSAGLGHYPQSNELGEIGNFAVAGHRTTYGAPLGNIDQLRVGDRLYIETEAGWYVYRYRNLEYVWPKEVGVIKPVPQSNAAGADRILTLTSCHPKLSSAERVIAYSVFETFVPRDRGAPAEVAAMKAAG</sequence>
<keyword evidence="1" id="KW-0378">Hydrolase</keyword>
<dbReference type="CDD" id="cd05830">
    <property type="entry name" value="Sortase_E"/>
    <property type="match status" value="1"/>
</dbReference>
<accession>A0A6J6FUA2</accession>
<feature type="region of interest" description="Disordered" evidence="2">
    <location>
        <begin position="1"/>
        <end position="21"/>
    </location>
</feature>
<dbReference type="InterPro" id="IPR005754">
    <property type="entry name" value="Sortase"/>
</dbReference>
<organism evidence="4">
    <name type="scientific">freshwater metagenome</name>
    <dbReference type="NCBI Taxonomy" id="449393"/>
    <lineage>
        <taxon>unclassified sequences</taxon>
        <taxon>metagenomes</taxon>
        <taxon>ecological metagenomes</taxon>
    </lineage>
</organism>
<evidence type="ECO:0000256" key="2">
    <source>
        <dbReference type="SAM" id="MobiDB-lite"/>
    </source>
</evidence>
<dbReference type="InterPro" id="IPR023365">
    <property type="entry name" value="Sortase_dom-sf"/>
</dbReference>
<dbReference type="InterPro" id="IPR042003">
    <property type="entry name" value="Sortase_E"/>
</dbReference>
<dbReference type="GO" id="GO:0016787">
    <property type="term" value="F:hydrolase activity"/>
    <property type="evidence" value="ECO:0007669"/>
    <property type="project" value="UniProtKB-KW"/>
</dbReference>
<feature type="compositionally biased region" description="Basic and acidic residues" evidence="2">
    <location>
        <begin position="1"/>
        <end position="14"/>
    </location>
</feature>
<evidence type="ECO:0000256" key="1">
    <source>
        <dbReference type="ARBA" id="ARBA00022801"/>
    </source>
</evidence>
<dbReference type="NCBIfam" id="NF033747">
    <property type="entry name" value="class_E_sortase"/>
    <property type="match status" value="1"/>
</dbReference>
<protein>
    <submittedName>
        <fullName evidence="4">Unannotated protein</fullName>
    </submittedName>
</protein>
<keyword evidence="3" id="KW-1133">Transmembrane helix</keyword>
<name>A0A6J6FUA2_9ZZZZ</name>
<dbReference type="AlphaFoldDB" id="A0A6J6FUA2"/>
<evidence type="ECO:0000313" key="4">
    <source>
        <dbReference type="EMBL" id="CAB4588198.1"/>
    </source>
</evidence>
<dbReference type="Gene3D" id="2.40.260.10">
    <property type="entry name" value="Sortase"/>
    <property type="match status" value="1"/>
</dbReference>
<dbReference type="SUPFAM" id="SSF63817">
    <property type="entry name" value="Sortase"/>
    <property type="match status" value="1"/>
</dbReference>
<dbReference type="Pfam" id="PF04203">
    <property type="entry name" value="Sortase"/>
    <property type="match status" value="1"/>
</dbReference>
<gene>
    <name evidence="4" type="ORF">UFOPK1788_00369</name>
</gene>
<keyword evidence="3" id="KW-0472">Membrane</keyword>
<dbReference type="InterPro" id="IPR053465">
    <property type="entry name" value="Sortase_Class_E"/>
</dbReference>